<dbReference type="AlphaFoldDB" id="A0A127JP15"/>
<evidence type="ECO:0000313" key="2">
    <source>
        <dbReference type="EMBL" id="AMO21750.1"/>
    </source>
</evidence>
<dbReference type="Proteomes" id="UP000070433">
    <property type="component" value="Chromosome"/>
</dbReference>
<name>A0A127JP15_9BURK</name>
<keyword evidence="1" id="KW-0472">Membrane</keyword>
<keyword evidence="1" id="KW-0812">Transmembrane</keyword>
<evidence type="ECO:0008006" key="4">
    <source>
        <dbReference type="Google" id="ProtNLM"/>
    </source>
</evidence>
<evidence type="ECO:0000256" key="1">
    <source>
        <dbReference type="SAM" id="Phobius"/>
    </source>
</evidence>
<dbReference type="RefSeq" id="WP_061495342.1">
    <property type="nucleotide sequence ID" value="NZ_CP010951.1"/>
</dbReference>
<sequence>MSRPNEQVTDLEALQGLATDLQRQADAATLAYERASTVRYCAIFIPIPFLVLLLRFHMGALSYYLAGGLFMVVLVAMYALDLAALKKRDQAIQDAARAQEACDQAARTSQHTG</sequence>
<gene>
    <name evidence="2" type="ORF">UC35_01250</name>
</gene>
<feature type="transmembrane region" description="Helical" evidence="1">
    <location>
        <begin position="62"/>
        <end position="80"/>
    </location>
</feature>
<dbReference type="EMBL" id="CP010951">
    <property type="protein sequence ID" value="AMO21750.1"/>
    <property type="molecule type" value="Genomic_DNA"/>
</dbReference>
<keyword evidence="3" id="KW-1185">Reference proteome</keyword>
<proteinExistence type="predicted"/>
<accession>A0A127JP15</accession>
<keyword evidence="1" id="KW-1133">Transmembrane helix</keyword>
<organism evidence="2 3">
    <name type="scientific">Ramlibacter tataouinensis</name>
    <dbReference type="NCBI Taxonomy" id="94132"/>
    <lineage>
        <taxon>Bacteria</taxon>
        <taxon>Pseudomonadati</taxon>
        <taxon>Pseudomonadota</taxon>
        <taxon>Betaproteobacteria</taxon>
        <taxon>Burkholderiales</taxon>
        <taxon>Comamonadaceae</taxon>
        <taxon>Ramlibacter</taxon>
    </lineage>
</organism>
<reference evidence="2 3" key="1">
    <citation type="journal article" date="2014" name="Int. J. Syst. Evol. Microbiol.">
        <title>Ramlibacter solisilvae sp. nov., isolated from forest soil, and emended description of the genus Ramlibacter.</title>
        <authorList>
            <person name="Lee H.J."/>
            <person name="Lee S.H."/>
            <person name="Lee S.S."/>
            <person name="Lee J.S."/>
            <person name="Kim Y."/>
            <person name="Kim S.C."/>
            <person name="Jeon C.O."/>
        </authorList>
    </citation>
    <scope>NUCLEOTIDE SEQUENCE [LARGE SCALE GENOMIC DNA]</scope>
    <source>
        <strain evidence="2 3">5-10</strain>
    </source>
</reference>
<protein>
    <recommendedName>
        <fullName evidence="4">Candidate membrane protein</fullName>
    </recommendedName>
</protein>
<feature type="transmembrane region" description="Helical" evidence="1">
    <location>
        <begin position="37"/>
        <end position="56"/>
    </location>
</feature>
<evidence type="ECO:0000313" key="3">
    <source>
        <dbReference type="Proteomes" id="UP000070433"/>
    </source>
</evidence>